<dbReference type="EMBL" id="BGZK01002815">
    <property type="protein sequence ID" value="GBP96642.1"/>
    <property type="molecule type" value="Genomic_DNA"/>
</dbReference>
<comment type="caution">
    <text evidence="1">The sequence shown here is derived from an EMBL/GenBank/DDBJ whole genome shotgun (WGS) entry which is preliminary data.</text>
</comment>
<sequence>MEVKGSFMIPNSYWNIVSGKAADDEEGKVAWEKWPERDQKALATITRINAAQLSHIRAAKLPRAWNTLKICQRNMNNLLLQWKQRDIFLIQNLKVKLLEEADRKLQKEGERQQIAFTAKQNSKYERFKKSDNGKRNDHQSRKKSTVCFICGKPGHLLLAVIQEKELRKKGKCTVAVYCIGRSRIKRRRQYLVYRQRHRPHMSSDRLSLQH</sequence>
<evidence type="ECO:0000313" key="1">
    <source>
        <dbReference type="EMBL" id="GBP96642.1"/>
    </source>
</evidence>
<dbReference type="Proteomes" id="UP000299102">
    <property type="component" value="Unassembled WGS sequence"/>
</dbReference>
<name>A0A4C2A9Z8_EUMVA</name>
<evidence type="ECO:0008006" key="3">
    <source>
        <dbReference type="Google" id="ProtNLM"/>
    </source>
</evidence>
<evidence type="ECO:0000313" key="2">
    <source>
        <dbReference type="Proteomes" id="UP000299102"/>
    </source>
</evidence>
<protein>
    <recommendedName>
        <fullName evidence="3">CCHC-type domain-containing protein</fullName>
    </recommendedName>
</protein>
<dbReference type="GO" id="GO:0003676">
    <property type="term" value="F:nucleic acid binding"/>
    <property type="evidence" value="ECO:0007669"/>
    <property type="project" value="InterPro"/>
</dbReference>
<reference evidence="1 2" key="1">
    <citation type="journal article" date="2019" name="Commun. Biol.">
        <title>The bagworm genome reveals a unique fibroin gene that provides high tensile strength.</title>
        <authorList>
            <person name="Kono N."/>
            <person name="Nakamura H."/>
            <person name="Ohtoshi R."/>
            <person name="Tomita M."/>
            <person name="Numata K."/>
            <person name="Arakawa K."/>
        </authorList>
    </citation>
    <scope>NUCLEOTIDE SEQUENCE [LARGE SCALE GENOMIC DNA]</scope>
</reference>
<keyword evidence="2" id="KW-1185">Reference proteome</keyword>
<accession>A0A4C2A9Z8</accession>
<dbReference type="AlphaFoldDB" id="A0A4C2A9Z8"/>
<dbReference type="InterPro" id="IPR036875">
    <property type="entry name" value="Znf_CCHC_sf"/>
</dbReference>
<dbReference type="GO" id="GO:0008270">
    <property type="term" value="F:zinc ion binding"/>
    <property type="evidence" value="ECO:0007669"/>
    <property type="project" value="InterPro"/>
</dbReference>
<proteinExistence type="predicted"/>
<gene>
    <name evidence="1" type="ORF">EVAR_100518_1</name>
</gene>
<organism evidence="1 2">
    <name type="scientific">Eumeta variegata</name>
    <name type="common">Bagworm moth</name>
    <name type="synonym">Eumeta japonica</name>
    <dbReference type="NCBI Taxonomy" id="151549"/>
    <lineage>
        <taxon>Eukaryota</taxon>
        <taxon>Metazoa</taxon>
        <taxon>Ecdysozoa</taxon>
        <taxon>Arthropoda</taxon>
        <taxon>Hexapoda</taxon>
        <taxon>Insecta</taxon>
        <taxon>Pterygota</taxon>
        <taxon>Neoptera</taxon>
        <taxon>Endopterygota</taxon>
        <taxon>Lepidoptera</taxon>
        <taxon>Glossata</taxon>
        <taxon>Ditrysia</taxon>
        <taxon>Tineoidea</taxon>
        <taxon>Psychidae</taxon>
        <taxon>Oiketicinae</taxon>
        <taxon>Eumeta</taxon>
    </lineage>
</organism>
<dbReference type="SUPFAM" id="SSF57756">
    <property type="entry name" value="Retrovirus zinc finger-like domains"/>
    <property type="match status" value="1"/>
</dbReference>